<evidence type="ECO:0000256" key="1">
    <source>
        <dbReference type="PROSITE-ProRule" id="PRU00339"/>
    </source>
</evidence>
<dbReference type="InterPro" id="IPR053137">
    <property type="entry name" value="NLR-like"/>
</dbReference>
<dbReference type="PROSITE" id="PS50005">
    <property type="entry name" value="TPR"/>
    <property type="match status" value="1"/>
</dbReference>
<proteinExistence type="predicted"/>
<reference evidence="2" key="1">
    <citation type="submission" date="2023-06" db="EMBL/GenBank/DDBJ databases">
        <title>Multi-omics analyses reveal the molecular pathogenesis toolkit of Lasiodiplodia hormozganensis, a cross-kingdom pathogen.</title>
        <authorList>
            <person name="Felix C."/>
            <person name="Meneses R."/>
            <person name="Goncalves M.F.M."/>
            <person name="Tilleman L."/>
            <person name="Duarte A.S."/>
            <person name="Jorrin-Novo J.V."/>
            <person name="Van De Peer Y."/>
            <person name="Deforce D."/>
            <person name="Van Nieuwerburgh F."/>
            <person name="Esteves A.C."/>
            <person name="Alves A."/>
        </authorList>
    </citation>
    <scope>NUCLEOTIDE SEQUENCE</scope>
    <source>
        <strain evidence="2">CBS 339.90</strain>
    </source>
</reference>
<organism evidence="2 3">
    <name type="scientific">Lasiodiplodia hormozganensis</name>
    <dbReference type="NCBI Taxonomy" id="869390"/>
    <lineage>
        <taxon>Eukaryota</taxon>
        <taxon>Fungi</taxon>
        <taxon>Dikarya</taxon>
        <taxon>Ascomycota</taxon>
        <taxon>Pezizomycotina</taxon>
        <taxon>Dothideomycetes</taxon>
        <taxon>Dothideomycetes incertae sedis</taxon>
        <taxon>Botryosphaeriales</taxon>
        <taxon>Botryosphaeriaceae</taxon>
        <taxon>Lasiodiplodia</taxon>
    </lineage>
</organism>
<dbReference type="InterPro" id="IPR011990">
    <property type="entry name" value="TPR-like_helical_dom_sf"/>
</dbReference>
<keyword evidence="1" id="KW-0802">TPR repeat</keyword>
<dbReference type="Pfam" id="PF13424">
    <property type="entry name" value="TPR_12"/>
    <property type="match status" value="1"/>
</dbReference>
<dbReference type="SUPFAM" id="SSF48452">
    <property type="entry name" value="TPR-like"/>
    <property type="match status" value="1"/>
</dbReference>
<dbReference type="AlphaFoldDB" id="A0AA39WNI2"/>
<evidence type="ECO:0000313" key="2">
    <source>
        <dbReference type="EMBL" id="KAK0618659.1"/>
    </source>
</evidence>
<dbReference type="PANTHER" id="PTHR46082">
    <property type="entry name" value="ATP/GTP-BINDING PROTEIN-RELATED"/>
    <property type="match status" value="1"/>
</dbReference>
<gene>
    <name evidence="2" type="primary">nphp3_0</name>
    <name evidence="2" type="ORF">DIS24_g11646</name>
</gene>
<accession>A0AA39WNI2</accession>
<dbReference type="InterPro" id="IPR019734">
    <property type="entry name" value="TPR_rpt"/>
</dbReference>
<dbReference type="Proteomes" id="UP001175001">
    <property type="component" value="Unassembled WGS sequence"/>
</dbReference>
<feature type="repeat" description="TPR" evidence="1">
    <location>
        <begin position="384"/>
        <end position="417"/>
    </location>
</feature>
<name>A0AA39WNI2_9PEZI</name>
<dbReference type="PANTHER" id="PTHR46082:SF6">
    <property type="entry name" value="AAA+ ATPASE DOMAIN-CONTAINING PROTEIN-RELATED"/>
    <property type="match status" value="1"/>
</dbReference>
<comment type="caution">
    <text evidence="2">The sequence shown here is derived from an EMBL/GenBank/DDBJ whole genome shotgun (WGS) entry which is preliminary data.</text>
</comment>
<protein>
    <submittedName>
        <fullName evidence="2">Nephrocystin-3</fullName>
    </submittedName>
</protein>
<evidence type="ECO:0000313" key="3">
    <source>
        <dbReference type="Proteomes" id="UP001175001"/>
    </source>
</evidence>
<dbReference type="EMBL" id="JAUJDW010000180">
    <property type="protein sequence ID" value="KAK0618659.1"/>
    <property type="molecule type" value="Genomic_DNA"/>
</dbReference>
<sequence>MAILESFSLISINHDNENGGEIFVHPIVQEWVKDRQNASEKLSSWIMAGSMLVMSKAWTYHHSTHAYAFLDFRIRILDQNPKPLPRRLSNMVTSILCRIIRLLAHRDNKTPDDPRLVPVIDDIFCITDTDPLLGPLKDLVPLFRGCIPMAASPNRIRPLVQLLEKNSMLKSPGKNWHLYLAKTYFRIGQPRRAAALLEGLIKMQHSMTKSDISIAQAILAIAYRQIGQLKQAICHQQQTIGAAQEVLPPTDPYIWSNMVFLGWLFGEDGQVPAAFHTLEYALQNQDRIYGIGNDYSLVTRHYIAVLYRRQGRLSEAIEYQEKTVSLWRRQELADTHPLRLRAEHSLATFYMLKHQWRKAGRLLESLEDTYRIEIEEERAAEDFIQVLMNLGTCYKERGRLRKAQDVMKEVLGIIPRGSAEEHRAEQLLSEIRRQRRRVDYNF</sequence>
<dbReference type="Pfam" id="PF13181">
    <property type="entry name" value="TPR_8"/>
    <property type="match status" value="1"/>
</dbReference>
<dbReference type="Gene3D" id="1.25.40.10">
    <property type="entry name" value="Tetratricopeptide repeat domain"/>
    <property type="match status" value="1"/>
</dbReference>
<keyword evidence="3" id="KW-1185">Reference proteome</keyword>